<dbReference type="EMBL" id="WKFB01000036">
    <property type="protein sequence ID" value="KAF6738108.1"/>
    <property type="molecule type" value="Genomic_DNA"/>
</dbReference>
<comment type="caution">
    <text evidence="2">The sequence shown here is derived from an EMBL/GenBank/DDBJ whole genome shotgun (WGS) entry which is preliminary data.</text>
</comment>
<name>A0A834FPJ5_ORYME</name>
<feature type="compositionally biased region" description="Acidic residues" evidence="1">
    <location>
        <begin position="61"/>
        <end position="77"/>
    </location>
</feature>
<dbReference type="Proteomes" id="UP000646548">
    <property type="component" value="Unassembled WGS sequence"/>
</dbReference>
<dbReference type="AlphaFoldDB" id="A0A834FPJ5"/>
<protein>
    <submittedName>
        <fullName evidence="2">Uncharacterized protein</fullName>
    </submittedName>
</protein>
<sequence>MDREDERGGTRLKKNVVRKTQTGKQDVAEDFTLKLRGRARTFGQEEEEAGAGICALRSKTEEEEKEEEEEEEEEVEAESQRQLEFLLVEPRLRSSCREDGLPLIASQDPFPNLNMVS</sequence>
<reference evidence="2" key="1">
    <citation type="journal article" name="BMC Genomics">
        <title>Long-read sequencing and de novo genome assembly of marine medaka (Oryzias melastigma).</title>
        <authorList>
            <person name="Liang P."/>
            <person name="Saqib H.S.A."/>
            <person name="Ni X."/>
            <person name="Shen Y."/>
        </authorList>
    </citation>
    <scope>NUCLEOTIDE SEQUENCE</scope>
    <source>
        <strain evidence="2">Bigg-433</strain>
    </source>
</reference>
<organism evidence="2 3">
    <name type="scientific">Oryzias melastigma</name>
    <name type="common">Marine medaka</name>
    <dbReference type="NCBI Taxonomy" id="30732"/>
    <lineage>
        <taxon>Eukaryota</taxon>
        <taxon>Metazoa</taxon>
        <taxon>Chordata</taxon>
        <taxon>Craniata</taxon>
        <taxon>Vertebrata</taxon>
        <taxon>Euteleostomi</taxon>
        <taxon>Actinopterygii</taxon>
        <taxon>Neopterygii</taxon>
        <taxon>Teleostei</taxon>
        <taxon>Neoteleostei</taxon>
        <taxon>Acanthomorphata</taxon>
        <taxon>Ovalentaria</taxon>
        <taxon>Atherinomorphae</taxon>
        <taxon>Beloniformes</taxon>
        <taxon>Adrianichthyidae</taxon>
        <taxon>Oryziinae</taxon>
        <taxon>Oryzias</taxon>
    </lineage>
</organism>
<evidence type="ECO:0000313" key="2">
    <source>
        <dbReference type="EMBL" id="KAF6738108.1"/>
    </source>
</evidence>
<accession>A0A834FPJ5</accession>
<feature type="region of interest" description="Disordered" evidence="1">
    <location>
        <begin position="1"/>
        <end position="23"/>
    </location>
</feature>
<evidence type="ECO:0000256" key="1">
    <source>
        <dbReference type="SAM" id="MobiDB-lite"/>
    </source>
</evidence>
<gene>
    <name evidence="2" type="ORF">FQA47_007798</name>
</gene>
<feature type="region of interest" description="Disordered" evidence="1">
    <location>
        <begin position="41"/>
        <end position="81"/>
    </location>
</feature>
<proteinExistence type="predicted"/>
<evidence type="ECO:0000313" key="3">
    <source>
        <dbReference type="Proteomes" id="UP000646548"/>
    </source>
</evidence>